<dbReference type="InterPro" id="IPR047659">
    <property type="entry name" value="T7SS_assoc"/>
</dbReference>
<keyword evidence="2" id="KW-1185">Reference proteome</keyword>
<accession>A0A941EXH0</accession>
<dbReference type="InterPro" id="IPR006597">
    <property type="entry name" value="Sel1-like"/>
</dbReference>
<dbReference type="PANTHER" id="PTHR11102">
    <property type="entry name" value="SEL-1-LIKE PROTEIN"/>
    <property type="match status" value="1"/>
</dbReference>
<dbReference type="InterPro" id="IPR011990">
    <property type="entry name" value="TPR-like_helical_dom_sf"/>
</dbReference>
<dbReference type="SMART" id="SM00671">
    <property type="entry name" value="SEL1"/>
    <property type="match status" value="6"/>
</dbReference>
<dbReference type="Proteomes" id="UP000675781">
    <property type="component" value="Unassembled WGS sequence"/>
</dbReference>
<dbReference type="InterPro" id="IPR019734">
    <property type="entry name" value="TPR_rpt"/>
</dbReference>
<evidence type="ECO:0000313" key="2">
    <source>
        <dbReference type="Proteomes" id="UP000675781"/>
    </source>
</evidence>
<proteinExistence type="predicted"/>
<dbReference type="Pfam" id="PF13181">
    <property type="entry name" value="TPR_8"/>
    <property type="match status" value="2"/>
</dbReference>
<dbReference type="EMBL" id="JAGSOG010000162">
    <property type="protein sequence ID" value="MBR7836799.1"/>
    <property type="molecule type" value="Genomic_DNA"/>
</dbReference>
<dbReference type="SUPFAM" id="SSF81901">
    <property type="entry name" value="HCP-like"/>
    <property type="match status" value="2"/>
</dbReference>
<comment type="caution">
    <text evidence="1">The sequence shown here is derived from an EMBL/GenBank/DDBJ whole genome shotgun (WGS) entry which is preliminary data.</text>
</comment>
<dbReference type="InterPro" id="IPR050767">
    <property type="entry name" value="Sel1_AlgK"/>
</dbReference>
<evidence type="ECO:0000313" key="1">
    <source>
        <dbReference type="EMBL" id="MBR7836799.1"/>
    </source>
</evidence>
<dbReference type="NCBIfam" id="NF033532">
    <property type="entry name" value="lone7para_assoc"/>
    <property type="match status" value="1"/>
</dbReference>
<protein>
    <submittedName>
        <fullName evidence="1">Sel1 repeat family protein</fullName>
    </submittedName>
</protein>
<dbReference type="Gene3D" id="1.25.40.10">
    <property type="entry name" value="Tetratricopeptide repeat domain"/>
    <property type="match status" value="1"/>
</dbReference>
<dbReference type="RefSeq" id="WP_212531272.1">
    <property type="nucleotide sequence ID" value="NZ_JAGSOG010000162.1"/>
</dbReference>
<sequence>MIVFPHCDSPAYFDGFWAEMTTVLPDLRDRMVVGALGAVHAMVDPLRRVAEVEAEGGRGADRPYSLRLTTRSHLRVVVAPGSATAAWATQVPLSGHNVVLTVAAEEHEVVVERIGLEVVGRAPLEADGVNLIHPRALSPFSADFLDAVHRSTRSFEPLSPPDLELDLDTGALGAVDGSSAFPFPLRVAPWQTGRLVLAPITDASQAVRWTLRADVGCGGITERVSWNLSATAETTFRTLTGPARGRSPRVEEIFPDHWRRGASYAAWQQIDASSALWPLTMPMAHSSVDGGFVMRRPAADEQTPREAAVLRERGARQAARGREKQARKAFEAAAYAGDAELAWMLAAEKDAAGETAEALRLYTTAAERGFPLAHNDLGMLYFRLGELERAEHWYRRGMDAGDWTAAAGLCTLLAHRRDPDAEALLRLVAETSAANMVGVTDDVLARSDRLAAAIAQDLLGDLAREAGRHDEAVALWRRAAGNGNLRSAYSLGQAYLGRGDRQQAQHWLEQAAEAGMPIAACRLGNLFAEDGDPAQAEHWWRRAAETLERTLRTGASRMTRGPGTAYLIGDLADTGEAEAAYELAMLLLRRARSGEAERWLTLAAQAGYRPARLELEARSAKPGAPGALGRDRLVPGLPPDAIRQGDWFVLPSPGWSAAATAAARVPLHAMVGGWRLSDDGSLGPFEPNPGYVPADEHTPSDPIDALLRRVAAGSVTPDLADRLLRTIRDSVLDIGCDGEGWPLVGPAPDGVPCLAVVTAAVHRQRLPFVVGWERILGGDLPRAAPDGVDVLFNPFGPAQFRLRTAVLLPSAELPSEADPEA</sequence>
<dbReference type="AlphaFoldDB" id="A0A941EXH0"/>
<gene>
    <name evidence="1" type="ORF">KDL01_26195</name>
</gene>
<organism evidence="1 2">
    <name type="scientific">Actinospica durhamensis</name>
    <dbReference type="NCBI Taxonomy" id="1508375"/>
    <lineage>
        <taxon>Bacteria</taxon>
        <taxon>Bacillati</taxon>
        <taxon>Actinomycetota</taxon>
        <taxon>Actinomycetes</taxon>
        <taxon>Catenulisporales</taxon>
        <taxon>Actinospicaceae</taxon>
        <taxon>Actinospica</taxon>
    </lineage>
</organism>
<dbReference type="PANTHER" id="PTHR11102:SF160">
    <property type="entry name" value="ERAD-ASSOCIATED E3 UBIQUITIN-PROTEIN LIGASE COMPONENT HRD3"/>
    <property type="match status" value="1"/>
</dbReference>
<name>A0A941EXH0_9ACTN</name>
<reference evidence="1" key="1">
    <citation type="submission" date="2021-04" db="EMBL/GenBank/DDBJ databases">
        <title>Genome based classification of Actinospica acidithermotolerans sp. nov., an actinobacterium isolated from an Indonesian hot spring.</title>
        <authorList>
            <person name="Kusuma A.B."/>
            <person name="Putra K.E."/>
            <person name="Nafisah S."/>
            <person name="Loh J."/>
            <person name="Nouioui I."/>
            <person name="Goodfellow M."/>
        </authorList>
    </citation>
    <scope>NUCLEOTIDE SEQUENCE</scope>
    <source>
        <strain evidence="1">CSCA 57</strain>
    </source>
</reference>